<dbReference type="Pfam" id="PF01276">
    <property type="entry name" value="OKR_DC_1"/>
    <property type="match status" value="1"/>
</dbReference>
<dbReference type="Proteomes" id="UP000596857">
    <property type="component" value="Unassembled WGS sequence"/>
</dbReference>
<dbReference type="InterPro" id="IPR000310">
    <property type="entry name" value="Orn/Lys/Arg_deCO2ase_major_dom"/>
</dbReference>
<comment type="similarity">
    <text evidence="2">Belongs to the Orn/Lys/Arg decarboxylase class-I family.</text>
</comment>
<reference evidence="8 9" key="1">
    <citation type="submission" date="2019-10" db="EMBL/GenBank/DDBJ databases">
        <title>Description of Paenibacillus terricola sp. nov.</title>
        <authorList>
            <person name="Carlier A."/>
            <person name="Qi S."/>
        </authorList>
    </citation>
    <scope>NUCLEOTIDE SEQUENCE [LARGE SCALE GENOMIC DNA]</scope>
    <source>
        <strain evidence="8 9">LMG 31459</strain>
    </source>
</reference>
<evidence type="ECO:0000256" key="4">
    <source>
        <dbReference type="ARBA" id="ARBA00022898"/>
    </source>
</evidence>
<dbReference type="EMBL" id="WHOB01000008">
    <property type="protein sequence ID" value="NOU77356.1"/>
    <property type="molecule type" value="Genomic_DNA"/>
</dbReference>
<feature type="domain" description="Orn/Lys/Arg decarboxylases family 1 pyridoxal-P attachment site" evidence="6">
    <location>
        <begin position="10"/>
        <end position="391"/>
    </location>
</feature>
<evidence type="ECO:0000256" key="5">
    <source>
        <dbReference type="ARBA" id="ARBA00023239"/>
    </source>
</evidence>
<comment type="caution">
    <text evidence="8">The sequence shown here is derived from an EMBL/GenBank/DDBJ whole genome shotgun (WGS) entry which is preliminary data.</text>
</comment>
<accession>A0ABX1YBB0</accession>
<keyword evidence="9" id="KW-1185">Reference proteome</keyword>
<evidence type="ECO:0000256" key="1">
    <source>
        <dbReference type="ARBA" id="ARBA00001933"/>
    </source>
</evidence>
<keyword evidence="5" id="KW-0456">Lyase</keyword>
<protein>
    <submittedName>
        <fullName evidence="8">Aminotransferase class I/II-fold pyridoxal phosphate-dependent enzyme</fullName>
    </submittedName>
</protein>
<dbReference type="RefSeq" id="WP_171715670.1">
    <property type="nucleotide sequence ID" value="NZ_WHOB01000008.1"/>
</dbReference>
<evidence type="ECO:0000259" key="7">
    <source>
        <dbReference type="Pfam" id="PF03711"/>
    </source>
</evidence>
<dbReference type="SUPFAM" id="SSF55904">
    <property type="entry name" value="Ornithine decarboxylase C-terminal domain"/>
    <property type="match status" value="1"/>
</dbReference>
<dbReference type="InterPro" id="IPR008286">
    <property type="entry name" value="Prn/Lys/Arg_de-COase_C"/>
</dbReference>
<name>A0ABX1YBB0_9BACL</name>
<evidence type="ECO:0000313" key="9">
    <source>
        <dbReference type="Proteomes" id="UP000596857"/>
    </source>
</evidence>
<dbReference type="GO" id="GO:0008483">
    <property type="term" value="F:transaminase activity"/>
    <property type="evidence" value="ECO:0007669"/>
    <property type="project" value="UniProtKB-KW"/>
</dbReference>
<dbReference type="InterPro" id="IPR036633">
    <property type="entry name" value="Prn/Lys/Arg_de-COase_C_sf"/>
</dbReference>
<dbReference type="InterPro" id="IPR015424">
    <property type="entry name" value="PyrdxlP-dep_Trfase"/>
</dbReference>
<keyword evidence="8" id="KW-0032">Aminotransferase</keyword>
<dbReference type="InterPro" id="IPR052357">
    <property type="entry name" value="Orn_Lys_Arg_decarboxylase-I"/>
</dbReference>
<sequence length="582" mass="61039">MNNLQPGRAPVYEMLEQYRLKGNISYHVPGHKNGEAYRNTGGAGYLADVMRYDATEITGTDDLHHPEGVIQEAQELAADCFGAEESFFLVGGSTAGNFALILTVCYEPGMLLILQRNVHKSVIHGLMLAGAHAVFLEPQMDPGSGLAVAPAAETVQAALAAYPQAAAVLVTMPNYYGMGSDLAPLAQACHDSGIPLLVDEAHGAHYGQHPALPAGALACGADGVVQSTHKMLTALTMGAMLHVQGPWLDRALLRQRLAMVQSSSPSYPVMASLDLARRLLHSQRAGAFTAGLAAVDVLRRGLASLPRFQLLQPAGPLQRTCGDADAAEADTPPQRGAAYRTQDPFKAVIYDAAGVLGGFELQRRLEERGIVPEMSDDRHVVLAFSLGSKAEDAAVLLEALRDIAAQTACGVPQTEVTEAACYSGAKYAAGSGSALDEAAGAGLVAASSPIAESQSDRSSMTILASASYNIGEEVMSAFSSPNSTWNNFSASLISAPVRFSTKPVAAEETESITLEASAGRVAAEMVIPYPPGIPLLYPGEIITESICGRLGSLRDGGAKFQACADPALQHIKVYNIQKGGEV</sequence>
<comment type="cofactor">
    <cofactor evidence="1">
        <name>pyridoxal 5'-phosphate</name>
        <dbReference type="ChEBI" id="CHEBI:597326"/>
    </cofactor>
</comment>
<dbReference type="Pfam" id="PF03711">
    <property type="entry name" value="OKR_DC_1_C"/>
    <property type="match status" value="1"/>
</dbReference>
<dbReference type="Gene3D" id="3.90.100.10">
    <property type="entry name" value="Orn/Lys/Arg decarboxylase, C-terminal domain"/>
    <property type="match status" value="1"/>
</dbReference>
<dbReference type="InterPro" id="IPR015421">
    <property type="entry name" value="PyrdxlP-dep_Trfase_major"/>
</dbReference>
<evidence type="ECO:0000256" key="3">
    <source>
        <dbReference type="ARBA" id="ARBA00022793"/>
    </source>
</evidence>
<gene>
    <name evidence="8" type="ORF">GC101_00500</name>
</gene>
<keyword evidence="4" id="KW-0663">Pyridoxal phosphate</keyword>
<keyword evidence="3" id="KW-0210">Decarboxylase</keyword>
<evidence type="ECO:0000313" key="8">
    <source>
        <dbReference type="EMBL" id="NOU77356.1"/>
    </source>
</evidence>
<dbReference type="PANTHER" id="PTHR43277">
    <property type="entry name" value="ARGININE DECARBOXYLASE"/>
    <property type="match status" value="1"/>
</dbReference>
<organism evidence="8 9">
    <name type="scientific">Paenibacillus phytohabitans</name>
    <dbReference type="NCBI Taxonomy" id="2654978"/>
    <lineage>
        <taxon>Bacteria</taxon>
        <taxon>Bacillati</taxon>
        <taxon>Bacillota</taxon>
        <taxon>Bacilli</taxon>
        <taxon>Bacillales</taxon>
        <taxon>Paenibacillaceae</taxon>
        <taxon>Paenibacillus</taxon>
    </lineage>
</organism>
<dbReference type="PANTHER" id="PTHR43277:SF3">
    <property type="entry name" value="DECARBOXYLASE, PUTATIVE-RELATED"/>
    <property type="match status" value="1"/>
</dbReference>
<dbReference type="SUPFAM" id="SSF53383">
    <property type="entry name" value="PLP-dependent transferases"/>
    <property type="match status" value="1"/>
</dbReference>
<proteinExistence type="inferred from homology"/>
<keyword evidence="8" id="KW-0808">Transferase</keyword>
<evidence type="ECO:0000256" key="2">
    <source>
        <dbReference type="ARBA" id="ARBA00010671"/>
    </source>
</evidence>
<dbReference type="Gene3D" id="3.40.640.10">
    <property type="entry name" value="Type I PLP-dependent aspartate aminotransferase-like (Major domain)"/>
    <property type="match status" value="1"/>
</dbReference>
<feature type="domain" description="Orn/Lys/Arg decarboxylase C-terminal" evidence="7">
    <location>
        <begin position="503"/>
        <end position="544"/>
    </location>
</feature>
<evidence type="ECO:0000259" key="6">
    <source>
        <dbReference type="Pfam" id="PF01276"/>
    </source>
</evidence>